<dbReference type="InterPro" id="IPR036028">
    <property type="entry name" value="SH3-like_dom_sf"/>
</dbReference>
<dbReference type="Pfam" id="PF07679">
    <property type="entry name" value="I-set"/>
    <property type="match status" value="1"/>
</dbReference>
<organism evidence="5 6">
    <name type="scientific">Bugula neritina</name>
    <name type="common">Brown bryozoan</name>
    <name type="synonym">Sertularia neritina</name>
    <dbReference type="NCBI Taxonomy" id="10212"/>
    <lineage>
        <taxon>Eukaryota</taxon>
        <taxon>Metazoa</taxon>
        <taxon>Spiralia</taxon>
        <taxon>Lophotrochozoa</taxon>
        <taxon>Bryozoa</taxon>
        <taxon>Gymnolaemata</taxon>
        <taxon>Cheilostomatida</taxon>
        <taxon>Flustrina</taxon>
        <taxon>Buguloidea</taxon>
        <taxon>Bugulidae</taxon>
        <taxon>Bugula</taxon>
    </lineage>
</organism>
<dbReference type="InterPro" id="IPR036179">
    <property type="entry name" value="Ig-like_dom_sf"/>
</dbReference>
<keyword evidence="3" id="KW-0393">Immunoglobulin domain</keyword>
<dbReference type="PANTHER" id="PTHR47633">
    <property type="entry name" value="IMMUNOGLOBULIN"/>
    <property type="match status" value="1"/>
</dbReference>
<evidence type="ECO:0000256" key="1">
    <source>
        <dbReference type="ARBA" id="ARBA00004496"/>
    </source>
</evidence>
<dbReference type="SUPFAM" id="SSF48726">
    <property type="entry name" value="Immunoglobulin"/>
    <property type="match status" value="1"/>
</dbReference>
<feature type="domain" description="Ig-like" evidence="4">
    <location>
        <begin position="29"/>
        <end position="133"/>
    </location>
</feature>
<dbReference type="EMBL" id="VXIV02000526">
    <property type="protein sequence ID" value="KAF6037728.1"/>
    <property type="molecule type" value="Genomic_DNA"/>
</dbReference>
<dbReference type="PROSITE" id="PS50835">
    <property type="entry name" value="IG_LIKE"/>
    <property type="match status" value="1"/>
</dbReference>
<dbReference type="SUPFAM" id="SSF50044">
    <property type="entry name" value="SH3-domain"/>
    <property type="match status" value="1"/>
</dbReference>
<dbReference type="InterPro" id="IPR003599">
    <property type="entry name" value="Ig_sub"/>
</dbReference>
<name>A0A7J7KJE8_BUGNE</name>
<comment type="caution">
    <text evidence="5">The sequence shown here is derived from an EMBL/GenBank/DDBJ whole genome shotgun (WGS) entry which is preliminary data.</text>
</comment>
<evidence type="ECO:0000256" key="2">
    <source>
        <dbReference type="ARBA" id="ARBA00022490"/>
    </source>
</evidence>
<keyword evidence="2" id="KW-0963">Cytoplasm</keyword>
<dbReference type="Proteomes" id="UP000593567">
    <property type="component" value="Unassembled WGS sequence"/>
</dbReference>
<dbReference type="FunFam" id="2.60.40.10:FF:000425">
    <property type="entry name" value="Myosin light chain kinase"/>
    <property type="match status" value="1"/>
</dbReference>
<proteinExistence type="predicted"/>
<reference evidence="5" key="1">
    <citation type="submission" date="2020-06" db="EMBL/GenBank/DDBJ databases">
        <title>Draft genome of Bugula neritina, a colonial animal packing powerful symbionts and potential medicines.</title>
        <authorList>
            <person name="Rayko M."/>
        </authorList>
    </citation>
    <scope>NUCLEOTIDE SEQUENCE [LARGE SCALE GENOMIC DNA]</scope>
    <source>
        <strain evidence="5">Kwan_BN1</strain>
    </source>
</reference>
<evidence type="ECO:0000313" key="5">
    <source>
        <dbReference type="EMBL" id="KAF6037728.1"/>
    </source>
</evidence>
<sequence length="264" mass="30237">MTTVKEVGVHKADETVVVSSRRRPLIMTPSMEEAEGGLHQKESAPKFVETPETIVCKEDETIKVFSKCQGSPRPVVTWFRDGKLLKNDSSCRLYDKKDEYFLEIRRCSILDSGEYTCTATNSQGAIFCSFNVHVEAVISEYDTTPSDYSDDVMFIVHDLSAVEEEHSTDVQSDHDKETHFLSRMYVIRDFYEPSKTISFNYGDVVEVLDTQLEDKWLVRKKDDTLQVAYMPRSIWPHLLEMGSPPVLLTPPQTLQRPQSKRSLI</sequence>
<comment type="subcellular location">
    <subcellularLocation>
        <location evidence="1">Cytoplasm</location>
    </subcellularLocation>
</comment>
<dbReference type="InterPro" id="IPR013098">
    <property type="entry name" value="Ig_I-set"/>
</dbReference>
<keyword evidence="6" id="KW-1185">Reference proteome</keyword>
<gene>
    <name evidence="5" type="ORF">EB796_003962</name>
</gene>
<dbReference type="SMART" id="SM00408">
    <property type="entry name" value="IGc2"/>
    <property type="match status" value="1"/>
</dbReference>
<dbReference type="InterPro" id="IPR013783">
    <property type="entry name" value="Ig-like_fold"/>
</dbReference>
<dbReference type="PANTHER" id="PTHR47633:SF4">
    <property type="entry name" value="MYOPALLADIN ISOFORM X1"/>
    <property type="match status" value="1"/>
</dbReference>
<protein>
    <recommendedName>
        <fullName evidence="4">Ig-like domain-containing protein</fullName>
    </recommendedName>
</protein>
<dbReference type="Gene3D" id="2.30.30.40">
    <property type="entry name" value="SH3 Domains"/>
    <property type="match status" value="1"/>
</dbReference>
<dbReference type="OrthoDB" id="10072266at2759"/>
<accession>A0A7J7KJE8</accession>
<dbReference type="Gene3D" id="2.60.40.10">
    <property type="entry name" value="Immunoglobulins"/>
    <property type="match status" value="1"/>
</dbReference>
<dbReference type="InterPro" id="IPR007110">
    <property type="entry name" value="Ig-like_dom"/>
</dbReference>
<dbReference type="AlphaFoldDB" id="A0A7J7KJE8"/>
<dbReference type="InterPro" id="IPR003598">
    <property type="entry name" value="Ig_sub2"/>
</dbReference>
<evidence type="ECO:0000256" key="3">
    <source>
        <dbReference type="ARBA" id="ARBA00023319"/>
    </source>
</evidence>
<evidence type="ECO:0000259" key="4">
    <source>
        <dbReference type="PROSITE" id="PS50835"/>
    </source>
</evidence>
<evidence type="ECO:0000313" key="6">
    <source>
        <dbReference type="Proteomes" id="UP000593567"/>
    </source>
</evidence>
<dbReference type="GO" id="GO:0005737">
    <property type="term" value="C:cytoplasm"/>
    <property type="evidence" value="ECO:0007669"/>
    <property type="project" value="UniProtKB-SubCell"/>
</dbReference>
<dbReference type="SMART" id="SM00409">
    <property type="entry name" value="IG"/>
    <property type="match status" value="1"/>
</dbReference>